<protein>
    <submittedName>
        <fullName evidence="1">Uncharacterized protein</fullName>
    </submittedName>
</protein>
<organism evidence="1 2">
    <name type="scientific">Hibiscus sabdariffa</name>
    <name type="common">roselle</name>
    <dbReference type="NCBI Taxonomy" id="183260"/>
    <lineage>
        <taxon>Eukaryota</taxon>
        <taxon>Viridiplantae</taxon>
        <taxon>Streptophyta</taxon>
        <taxon>Embryophyta</taxon>
        <taxon>Tracheophyta</taxon>
        <taxon>Spermatophyta</taxon>
        <taxon>Magnoliopsida</taxon>
        <taxon>eudicotyledons</taxon>
        <taxon>Gunneridae</taxon>
        <taxon>Pentapetalae</taxon>
        <taxon>rosids</taxon>
        <taxon>malvids</taxon>
        <taxon>Malvales</taxon>
        <taxon>Malvaceae</taxon>
        <taxon>Malvoideae</taxon>
        <taxon>Hibiscus</taxon>
    </lineage>
</organism>
<accession>A0ABR2NIH1</accession>
<evidence type="ECO:0000313" key="2">
    <source>
        <dbReference type="Proteomes" id="UP001396334"/>
    </source>
</evidence>
<gene>
    <name evidence="1" type="ORF">V6N11_057693</name>
</gene>
<keyword evidence="2" id="KW-1185">Reference proteome</keyword>
<reference evidence="1 2" key="1">
    <citation type="journal article" date="2024" name="G3 (Bethesda)">
        <title>Genome assembly of Hibiscus sabdariffa L. provides insights into metabolisms of medicinal natural products.</title>
        <authorList>
            <person name="Kim T."/>
        </authorList>
    </citation>
    <scope>NUCLEOTIDE SEQUENCE [LARGE SCALE GENOMIC DNA]</scope>
    <source>
        <strain evidence="1">TK-2024</strain>
        <tissue evidence="1">Old leaves</tissue>
    </source>
</reference>
<comment type="caution">
    <text evidence="1">The sequence shown here is derived from an EMBL/GenBank/DDBJ whole genome shotgun (WGS) entry which is preliminary data.</text>
</comment>
<dbReference type="EMBL" id="JBBPBN010000139">
    <property type="protein sequence ID" value="KAK8975856.1"/>
    <property type="molecule type" value="Genomic_DNA"/>
</dbReference>
<name>A0ABR2NIH1_9ROSI</name>
<evidence type="ECO:0000313" key="1">
    <source>
        <dbReference type="EMBL" id="KAK8975856.1"/>
    </source>
</evidence>
<proteinExistence type="predicted"/>
<sequence length="69" mass="7474">MHPACESAFLHPSPVMMKKSNAVCSGSVLKTRKKPRFVVHAAGDGGQSQVTSTRRHVSINTELELENLA</sequence>
<dbReference type="Proteomes" id="UP001396334">
    <property type="component" value="Unassembled WGS sequence"/>
</dbReference>